<dbReference type="OrthoDB" id="9796140at2"/>
<gene>
    <name evidence="7" type="primary">ruvX</name>
    <name evidence="7" type="ORF">SCORR_v1c08590</name>
</gene>
<keyword evidence="3 5" id="KW-0540">Nuclease</keyword>
<dbReference type="GO" id="GO:0016788">
    <property type="term" value="F:hydrolase activity, acting on ester bonds"/>
    <property type="evidence" value="ECO:0007669"/>
    <property type="project" value="UniProtKB-UniRule"/>
</dbReference>
<dbReference type="Proteomes" id="UP000203229">
    <property type="component" value="Chromosome"/>
</dbReference>
<dbReference type="HAMAP" id="MF_00651">
    <property type="entry name" value="Nuclease_YqgF"/>
    <property type="match status" value="1"/>
</dbReference>
<keyword evidence="8" id="KW-1185">Reference proteome</keyword>
<protein>
    <recommendedName>
        <fullName evidence="5">Putative pre-16S rRNA nuclease</fullName>
        <ecNumber evidence="5">3.1.-.-</ecNumber>
    </recommendedName>
</protein>
<dbReference type="AlphaFoldDB" id="A0A222EQJ1"/>
<sequence>MFKYIGLDIGSKTVGIAVSEGYFATPFKTIRFEEYDFEKAVSDLLLIFNKNNFEKIIVGYPLNMNGTKGHRVDMVDDFIYLLVKQFNIDEDKVIVKVDERLTTRIANNIMSDSNMSIKHKKLNKDQIAAKFILDSYLNQLKK</sequence>
<dbReference type="GO" id="GO:0005829">
    <property type="term" value="C:cytosol"/>
    <property type="evidence" value="ECO:0007669"/>
    <property type="project" value="TreeGrafter"/>
</dbReference>
<dbReference type="PANTHER" id="PTHR33317">
    <property type="entry name" value="POLYNUCLEOTIDYL TRANSFERASE, RIBONUCLEASE H-LIKE SUPERFAMILY PROTEIN"/>
    <property type="match status" value="1"/>
</dbReference>
<comment type="similarity">
    <text evidence="5">Belongs to the YqgF HJR family.</text>
</comment>
<accession>A0A222EQJ1</accession>
<comment type="subcellular location">
    <subcellularLocation>
        <location evidence="5">Cytoplasm</location>
    </subcellularLocation>
</comment>
<evidence type="ECO:0000256" key="5">
    <source>
        <dbReference type="HAMAP-Rule" id="MF_00651"/>
    </source>
</evidence>
<dbReference type="Gene3D" id="3.30.420.140">
    <property type="entry name" value="YqgF/RNase H-like domain"/>
    <property type="match status" value="1"/>
</dbReference>
<dbReference type="GO" id="GO:0000967">
    <property type="term" value="P:rRNA 5'-end processing"/>
    <property type="evidence" value="ECO:0007669"/>
    <property type="project" value="UniProtKB-UniRule"/>
</dbReference>
<evidence type="ECO:0000256" key="2">
    <source>
        <dbReference type="ARBA" id="ARBA00022517"/>
    </source>
</evidence>
<keyword evidence="2 5" id="KW-0690">Ribosome biogenesis</keyword>
<evidence type="ECO:0000313" key="7">
    <source>
        <dbReference type="EMBL" id="ASP28631.1"/>
    </source>
</evidence>
<dbReference type="EMBL" id="CP022535">
    <property type="protein sequence ID" value="ASP28631.1"/>
    <property type="molecule type" value="Genomic_DNA"/>
</dbReference>
<keyword evidence="4 5" id="KW-0378">Hydrolase</keyword>
<dbReference type="InterPro" id="IPR005227">
    <property type="entry name" value="YqgF"/>
</dbReference>
<evidence type="ECO:0000313" key="8">
    <source>
        <dbReference type="Proteomes" id="UP000203229"/>
    </source>
</evidence>
<organism evidence="7 8">
    <name type="scientific">Spiroplasma corruscae</name>
    <dbReference type="NCBI Taxonomy" id="216934"/>
    <lineage>
        <taxon>Bacteria</taxon>
        <taxon>Bacillati</taxon>
        <taxon>Mycoplasmatota</taxon>
        <taxon>Mollicutes</taxon>
        <taxon>Entomoplasmatales</taxon>
        <taxon>Spiroplasmataceae</taxon>
        <taxon>Spiroplasma</taxon>
    </lineage>
</organism>
<dbReference type="SUPFAM" id="SSF53098">
    <property type="entry name" value="Ribonuclease H-like"/>
    <property type="match status" value="1"/>
</dbReference>
<reference evidence="7 8" key="1">
    <citation type="submission" date="2017-07" db="EMBL/GenBank/DDBJ databases">
        <title>Complete genome sequence of Spiroplasma corruscae EC-1 (DSM 19793).</title>
        <authorList>
            <person name="Tsai Y.-M."/>
            <person name="Lo W.-S."/>
            <person name="Kuo C.-H."/>
        </authorList>
    </citation>
    <scope>NUCLEOTIDE SEQUENCE [LARGE SCALE GENOMIC DNA]</scope>
    <source>
        <strain evidence="7 8">EC-1</strain>
    </source>
</reference>
<dbReference type="SMART" id="SM00732">
    <property type="entry name" value="YqgFc"/>
    <property type="match status" value="1"/>
</dbReference>
<dbReference type="KEGG" id="scou:SCORR_v1c08590"/>
<comment type="function">
    <text evidence="5">Could be a nuclease involved in processing of the 5'-end of pre-16S rRNA.</text>
</comment>
<evidence type="ECO:0000256" key="1">
    <source>
        <dbReference type="ARBA" id="ARBA00022490"/>
    </source>
</evidence>
<proteinExistence type="inferred from homology"/>
<dbReference type="CDD" id="cd16964">
    <property type="entry name" value="YqgF"/>
    <property type="match status" value="1"/>
</dbReference>
<evidence type="ECO:0000259" key="6">
    <source>
        <dbReference type="SMART" id="SM00732"/>
    </source>
</evidence>
<dbReference type="NCBIfam" id="TIGR00250">
    <property type="entry name" value="RNAse_H_YqgF"/>
    <property type="match status" value="1"/>
</dbReference>
<dbReference type="EC" id="3.1.-.-" evidence="5"/>
<dbReference type="PANTHER" id="PTHR33317:SF4">
    <property type="entry name" value="POLYNUCLEOTIDYL TRANSFERASE, RIBONUCLEASE H-LIKE SUPERFAMILY PROTEIN"/>
    <property type="match status" value="1"/>
</dbReference>
<dbReference type="RefSeq" id="WP_094049549.1">
    <property type="nucleotide sequence ID" value="NZ_CP022535.1"/>
</dbReference>
<keyword evidence="1 5" id="KW-0963">Cytoplasm</keyword>
<dbReference type="Pfam" id="PF03652">
    <property type="entry name" value="RuvX"/>
    <property type="match status" value="1"/>
</dbReference>
<evidence type="ECO:0000256" key="3">
    <source>
        <dbReference type="ARBA" id="ARBA00022722"/>
    </source>
</evidence>
<feature type="domain" description="YqgF/RNase H-like" evidence="6">
    <location>
        <begin position="2"/>
        <end position="106"/>
    </location>
</feature>
<dbReference type="InterPro" id="IPR006641">
    <property type="entry name" value="YqgF/RNaseH-like_dom"/>
</dbReference>
<name>A0A222EQJ1_9MOLU</name>
<evidence type="ECO:0000256" key="4">
    <source>
        <dbReference type="ARBA" id="ARBA00022801"/>
    </source>
</evidence>
<dbReference type="InterPro" id="IPR012337">
    <property type="entry name" value="RNaseH-like_sf"/>
</dbReference>
<dbReference type="InterPro" id="IPR037027">
    <property type="entry name" value="YqgF/RNaseH-like_dom_sf"/>
</dbReference>
<dbReference type="GO" id="GO:0004518">
    <property type="term" value="F:nuclease activity"/>
    <property type="evidence" value="ECO:0007669"/>
    <property type="project" value="UniProtKB-KW"/>
</dbReference>